<keyword evidence="2" id="KW-1185">Reference proteome</keyword>
<dbReference type="Pfam" id="PF14395">
    <property type="entry name" value="COOH-NH2_lig"/>
    <property type="match status" value="1"/>
</dbReference>
<sequence length="473" mass="53993">MGAILWGKSEEDVNTFAARLRIPACTGGLRPSKEHIVIPWKVEEYRGDCSLMLNAPSFVKRAGDRQAMERILGLWAIPHELTKSALYKVLIFQSEPLVLRKRQLWTASGGQEGTDSAERGRWTALELDHTRPLVRKLCRLAVKALYAAGLDYGEVGLHWNDKGEEAVTTIVPYPELTRSDQEKFIQAIQRFSDQLDVSAKVPDSFMIGADLEFVICRENGGIMMADRLFGKQGSIGSDSIWSRDRKMIYPLAEIRPKPGRTPEELVRSIRSTLLKAARKAPKPELIWKAGGMPQGRLELGGHLHFSGTQMNHFLMRALDNYAALPLILIEDETTSRRRPRFGFPGDVRWKSHGGFEYRTLPSWIVSPRAAKGVCALAYVIVHHYWKLQDRPLDQPETLRDYMEGHKSGLYSTVRSLWKQLEQTSTYKQYEHYLTPLKRQIFSKKSWNEQRDIRCTWMLPPYEPVTISTSPRGS</sequence>
<dbReference type="InterPro" id="IPR025681">
    <property type="entry name" value="COOH-NH2_lig"/>
</dbReference>
<gene>
    <name evidence="1" type="ORF">ACFPXP_18580</name>
</gene>
<proteinExistence type="predicted"/>
<organism evidence="1 2">
    <name type="scientific">Marinicrinis lubricantis</name>
    <dbReference type="NCBI Taxonomy" id="2086470"/>
    <lineage>
        <taxon>Bacteria</taxon>
        <taxon>Bacillati</taxon>
        <taxon>Bacillota</taxon>
        <taxon>Bacilli</taxon>
        <taxon>Bacillales</taxon>
        <taxon>Paenibacillaceae</taxon>
    </lineage>
</organism>
<protein>
    <recommendedName>
        <fullName evidence="3">PhiEco32-like amidoligase-type 2 protein</fullName>
    </recommendedName>
</protein>
<comment type="caution">
    <text evidence="1">The sequence shown here is derived from an EMBL/GenBank/DDBJ whole genome shotgun (WGS) entry which is preliminary data.</text>
</comment>
<evidence type="ECO:0000313" key="1">
    <source>
        <dbReference type="EMBL" id="MFC5988415.1"/>
    </source>
</evidence>
<accession>A0ABW1ITI4</accession>
<reference evidence="2" key="1">
    <citation type="journal article" date="2019" name="Int. J. Syst. Evol. Microbiol.">
        <title>The Global Catalogue of Microorganisms (GCM) 10K type strain sequencing project: providing services to taxonomists for standard genome sequencing and annotation.</title>
        <authorList>
            <consortium name="The Broad Institute Genomics Platform"/>
            <consortium name="The Broad Institute Genome Sequencing Center for Infectious Disease"/>
            <person name="Wu L."/>
            <person name="Ma J."/>
        </authorList>
    </citation>
    <scope>NUCLEOTIDE SEQUENCE [LARGE SCALE GENOMIC DNA]</scope>
    <source>
        <strain evidence="2">CCM 8749</strain>
    </source>
</reference>
<dbReference type="EMBL" id="JBHSQV010000180">
    <property type="protein sequence ID" value="MFC5988415.1"/>
    <property type="molecule type" value="Genomic_DNA"/>
</dbReference>
<evidence type="ECO:0000313" key="2">
    <source>
        <dbReference type="Proteomes" id="UP001596250"/>
    </source>
</evidence>
<evidence type="ECO:0008006" key="3">
    <source>
        <dbReference type="Google" id="ProtNLM"/>
    </source>
</evidence>
<name>A0ABW1ITI4_9BACL</name>
<dbReference type="RefSeq" id="WP_379895882.1">
    <property type="nucleotide sequence ID" value="NZ_CBCSCT010000016.1"/>
</dbReference>
<dbReference type="Proteomes" id="UP001596250">
    <property type="component" value="Unassembled WGS sequence"/>
</dbReference>